<dbReference type="InterPro" id="IPR015812">
    <property type="entry name" value="Integrin_bsu"/>
</dbReference>
<evidence type="ECO:0000256" key="11">
    <source>
        <dbReference type="ARBA" id="ARBA00022889"/>
    </source>
</evidence>
<dbReference type="AlphaFoldDB" id="A0A6P4XTE7"/>
<evidence type="ECO:0000256" key="13">
    <source>
        <dbReference type="ARBA" id="ARBA00023037"/>
    </source>
</evidence>
<comment type="similarity">
    <text evidence="2 18">Belongs to the integrin beta chain family.</text>
</comment>
<sequence length="806" mass="88087">MPSKRESGSGRLGILLCLLVLASLGKSDQECSAPTCADCLRQGPTCGWCAEEGYQGPRCDLVTTHKKNACLSTKIQNPTTEGPTKTKDLPLSSTAQSGDNIIQVRPQEVGLKMRKGDTAQLTMQVRQVEDYPLDLYYLMDMSFSMKDDVSKLVDINSELIREMKSLTNNFRVGLGIFLDKTVLPMVNTNKDRLQDPCPNPATQCAPVFGFRHLLDLTDDADALRRTLPNPEDVSANRDVTEGGLEALLQVAICKEKIGWRDKATKMVLYASDEGFKMAGDGRLAAILPPNDGACHLSSVNREYTALNNQDYPSVGQLVRVLREQKIQPIFAVTEFQAKNQLKVYKQLSNQFDKARSAELADDSSNIVDLVTNAYKELRSEVKLQPVNLPPEVDITITPVCPSGTVEGENSCMDLQVGDTAEFAIDVKVKDCPRQGQSNLATFSLDPVGFGDELKVNLEFLCSCECEALAVQASPKCSSGNGTLQCGICVCDQGRYGSKCECSADSIEGAVDVTASCKANNSNTLCSGRGVCICGQCSCSDRPDPNEEVYGQFCECDNFSCDRYQGMVCGGPDRGTCECGTCRCNDGWSGNACQCSKREDTCKAADGRICNGQGKCVCGRCECYKSSPYSGPTCETCPACPGQCALNKDCVQCQAFQSGALSPPECQRRCNFNSTIVDTFPESSPIPQETCRFIDDDDGCFFTFKYGRGEDNMLVVTVQRDKECPQGAPIIPIVLGIVGGIVLIGLILVIIWRVAIHIYDTKAFMEFEKERQKVQFTTDVNPLYVTNTTKFINPTFHQAQPAHEEYD</sequence>
<feature type="disulfide bond" evidence="17">
    <location>
        <begin position="197"/>
        <end position="204"/>
    </location>
</feature>
<dbReference type="FunFam" id="2.10.25.10:FF:000098">
    <property type="entry name" value="Integrin beta"/>
    <property type="match status" value="1"/>
</dbReference>
<dbReference type="GO" id="GO:0051094">
    <property type="term" value="P:positive regulation of developmental process"/>
    <property type="evidence" value="ECO:0007669"/>
    <property type="project" value="UniProtKB-ARBA"/>
</dbReference>
<comment type="subcellular location">
    <subcellularLocation>
        <location evidence="1 18">Cell membrane</location>
        <topology evidence="1 18">Single-pass type I membrane protein</topology>
    </subcellularLocation>
</comment>
<feature type="transmembrane region" description="Helical" evidence="19">
    <location>
        <begin position="729"/>
        <end position="754"/>
    </location>
</feature>
<evidence type="ECO:0000313" key="25">
    <source>
        <dbReference type="RefSeq" id="XP_019615353.1"/>
    </source>
</evidence>
<protein>
    <recommendedName>
        <fullName evidence="18">Integrin beta</fullName>
    </recommendedName>
</protein>
<dbReference type="Pfam" id="PF08725">
    <property type="entry name" value="Integrin_b_cyt"/>
    <property type="match status" value="1"/>
</dbReference>
<evidence type="ECO:0000256" key="8">
    <source>
        <dbReference type="ARBA" id="ARBA00022737"/>
    </source>
</evidence>
<feature type="disulfide bond" evidence="17">
    <location>
        <begin position="36"/>
        <end position="46"/>
    </location>
</feature>
<evidence type="ECO:0000256" key="4">
    <source>
        <dbReference type="ARBA" id="ARBA00022536"/>
    </source>
</evidence>
<dbReference type="SUPFAM" id="SSF69687">
    <property type="entry name" value="Integrin beta tail domain"/>
    <property type="match status" value="1"/>
</dbReference>
<dbReference type="InterPro" id="IPR012896">
    <property type="entry name" value="Integrin_bsu_tail"/>
</dbReference>
<evidence type="ECO:0000256" key="7">
    <source>
        <dbReference type="ARBA" id="ARBA00022729"/>
    </source>
</evidence>
<dbReference type="PANTHER" id="PTHR10082">
    <property type="entry name" value="INTEGRIN BETA SUBUNIT"/>
    <property type="match status" value="1"/>
</dbReference>
<feature type="disulfide bond" evidence="17">
    <location>
        <begin position="636"/>
        <end position="639"/>
    </location>
</feature>
<feature type="disulfide bond" evidence="17">
    <location>
        <begin position="400"/>
        <end position="411"/>
    </location>
</feature>
<feature type="chain" id="PRO_5028100511" description="Integrin beta" evidence="20">
    <location>
        <begin position="28"/>
        <end position="806"/>
    </location>
</feature>
<dbReference type="InterPro" id="IPR036465">
    <property type="entry name" value="vWFA_dom_sf"/>
</dbReference>
<dbReference type="SMART" id="SM01241">
    <property type="entry name" value="Integrin_b_cyt"/>
    <property type="match status" value="1"/>
</dbReference>
<keyword evidence="13 18" id="KW-0401">Integrin</keyword>
<dbReference type="GO" id="GO:0046872">
    <property type="term" value="F:metal ion binding"/>
    <property type="evidence" value="ECO:0007669"/>
    <property type="project" value="UniProtKB-KW"/>
</dbReference>
<keyword evidence="12 19" id="KW-1133">Transmembrane helix</keyword>
<evidence type="ECO:0000256" key="3">
    <source>
        <dbReference type="ARBA" id="ARBA00022475"/>
    </source>
</evidence>
<keyword evidence="14 19" id="KW-0472">Membrane</keyword>
<feature type="disulfide bond" evidence="17">
    <location>
        <begin position="461"/>
        <end position="465"/>
    </location>
</feature>
<keyword evidence="11 18" id="KW-0130">Cell adhesion</keyword>
<feature type="disulfide bond" evidence="17">
    <location>
        <begin position="615"/>
        <end position="620"/>
    </location>
</feature>
<accession>A0A6P4XTE7</accession>
<dbReference type="SUPFAM" id="SSF53300">
    <property type="entry name" value="vWA-like"/>
    <property type="match status" value="1"/>
</dbReference>
<dbReference type="GO" id="GO:0016477">
    <property type="term" value="P:cell migration"/>
    <property type="evidence" value="ECO:0007669"/>
    <property type="project" value="TreeGrafter"/>
</dbReference>
<dbReference type="SUPFAM" id="SSF103575">
    <property type="entry name" value="Plexin repeat"/>
    <property type="match status" value="1"/>
</dbReference>
<dbReference type="PIRSF" id="PIRSF002512">
    <property type="entry name" value="Integrin_B"/>
    <property type="match status" value="1"/>
</dbReference>
<feature type="domain" description="Integrin beta subunit tail" evidence="23">
    <location>
        <begin position="643"/>
        <end position="728"/>
    </location>
</feature>
<dbReference type="FunFam" id="3.40.50.410:FF:000002">
    <property type="entry name" value="Integrin beta"/>
    <property type="match status" value="1"/>
</dbReference>
<evidence type="ECO:0000259" key="22">
    <source>
        <dbReference type="SMART" id="SM01241"/>
    </source>
</evidence>
<feature type="disulfide bond" evidence="17">
    <location>
        <begin position="578"/>
        <end position="609"/>
    </location>
</feature>
<organism evidence="24 25">
    <name type="scientific">Branchiostoma belcheri</name>
    <name type="common">Amphioxus</name>
    <dbReference type="NCBI Taxonomy" id="7741"/>
    <lineage>
        <taxon>Eukaryota</taxon>
        <taxon>Metazoa</taxon>
        <taxon>Chordata</taxon>
        <taxon>Cephalochordata</taxon>
        <taxon>Leptocardii</taxon>
        <taxon>Amphioxiformes</taxon>
        <taxon>Branchiostomatidae</taxon>
        <taxon>Branchiostoma</taxon>
    </lineage>
</organism>
<evidence type="ECO:0000256" key="9">
    <source>
        <dbReference type="ARBA" id="ARBA00022837"/>
    </source>
</evidence>
<dbReference type="GO" id="GO:0009986">
    <property type="term" value="C:cell surface"/>
    <property type="evidence" value="ECO:0007669"/>
    <property type="project" value="TreeGrafter"/>
</dbReference>
<evidence type="ECO:0000259" key="23">
    <source>
        <dbReference type="SMART" id="SM01242"/>
    </source>
</evidence>
<dbReference type="Pfam" id="PF07974">
    <property type="entry name" value="EGF_2"/>
    <property type="match status" value="1"/>
</dbReference>
<feature type="disulfide bond" evidence="17">
    <location>
        <begin position="501"/>
        <end position="516"/>
    </location>
</feature>
<keyword evidence="5 18" id="KW-0812">Transmembrane</keyword>
<dbReference type="InterPro" id="IPR036349">
    <property type="entry name" value="Integrin_bsu_tail_dom_sf"/>
</dbReference>
<keyword evidence="10" id="KW-0460">Magnesium</keyword>
<keyword evidence="15 17" id="KW-1015">Disulfide bond</keyword>
<dbReference type="Gene3D" id="2.60.40.1510">
    <property type="entry name" value="ntegrin, alpha v. Chain A, domain 3"/>
    <property type="match status" value="1"/>
</dbReference>
<dbReference type="SUPFAM" id="SSF57196">
    <property type="entry name" value="EGF/Laminin"/>
    <property type="match status" value="2"/>
</dbReference>
<evidence type="ECO:0000256" key="16">
    <source>
        <dbReference type="ARBA" id="ARBA00023180"/>
    </source>
</evidence>
<dbReference type="InterPro" id="IPR040622">
    <property type="entry name" value="EGF_integrin_1"/>
</dbReference>
<feature type="disulfide bond" evidence="17">
    <location>
        <begin position="39"/>
        <end position="70"/>
    </location>
</feature>
<keyword evidence="4" id="KW-0245">EGF-like domain</keyword>
<keyword evidence="9" id="KW-0106">Calcium</keyword>
<feature type="disulfide bond" evidence="17">
    <location>
        <begin position="253"/>
        <end position="294"/>
    </location>
</feature>
<gene>
    <name evidence="25" type="primary">LOC109463081</name>
</gene>
<feature type="signal peptide" evidence="20">
    <location>
        <begin position="1"/>
        <end position="27"/>
    </location>
</feature>
<evidence type="ECO:0000256" key="2">
    <source>
        <dbReference type="ARBA" id="ARBA00007449"/>
    </source>
</evidence>
<dbReference type="Gene3D" id="2.10.25.10">
    <property type="entry name" value="Laminin"/>
    <property type="match status" value="3"/>
</dbReference>
<dbReference type="PRINTS" id="PR01186">
    <property type="entry name" value="INTEGRINB"/>
</dbReference>
<dbReference type="GO" id="GO:0040012">
    <property type="term" value="P:regulation of locomotion"/>
    <property type="evidence" value="ECO:0007669"/>
    <property type="project" value="UniProtKB-ARBA"/>
</dbReference>
<evidence type="ECO:0000256" key="5">
    <source>
        <dbReference type="ARBA" id="ARBA00022692"/>
    </source>
</evidence>
<dbReference type="KEGG" id="bbel:109463081"/>
<keyword evidence="6" id="KW-0479">Metal-binding</keyword>
<dbReference type="InterPro" id="IPR057073">
    <property type="entry name" value="EGF_integrin_2"/>
</dbReference>
<dbReference type="InterPro" id="IPR014836">
    <property type="entry name" value="Integrin_bsu_cyt_dom"/>
</dbReference>
<dbReference type="InterPro" id="IPR002369">
    <property type="entry name" value="Integrin_bsu_VWA"/>
</dbReference>
<evidence type="ECO:0000256" key="15">
    <source>
        <dbReference type="ARBA" id="ARBA00023157"/>
    </source>
</evidence>
<evidence type="ECO:0000256" key="19">
    <source>
        <dbReference type="SAM" id="Phobius"/>
    </source>
</evidence>
<dbReference type="Gene3D" id="1.20.5.100">
    <property type="entry name" value="Cytochrome c1, transmembrane anchor, C-terminal"/>
    <property type="match status" value="1"/>
</dbReference>
<keyword evidence="8" id="KW-0677">Repeat</keyword>
<evidence type="ECO:0000256" key="6">
    <source>
        <dbReference type="ARBA" id="ARBA00022723"/>
    </source>
</evidence>
<feature type="disulfide bond" evidence="17">
    <location>
        <begin position="576"/>
        <end position="581"/>
    </location>
</feature>
<feature type="disulfide bond" evidence="17">
    <location>
        <begin position="622"/>
        <end position="633"/>
    </location>
</feature>
<keyword evidence="24" id="KW-1185">Reference proteome</keyword>
<dbReference type="Gene3D" id="4.10.1240.30">
    <property type="match status" value="1"/>
</dbReference>
<evidence type="ECO:0000256" key="1">
    <source>
        <dbReference type="ARBA" id="ARBA00004251"/>
    </source>
</evidence>
<feature type="disulfide bond" evidence="17">
    <location>
        <begin position="555"/>
        <end position="560"/>
    </location>
</feature>
<feature type="domain" description="Integrin beta subunit VWA" evidence="21">
    <location>
        <begin position="35"/>
        <end position="463"/>
    </location>
</feature>
<dbReference type="SMART" id="SM00187">
    <property type="entry name" value="INB"/>
    <property type="match status" value="1"/>
</dbReference>
<dbReference type="PROSITE" id="PS00243">
    <property type="entry name" value="I_EGF_1"/>
    <property type="match status" value="2"/>
</dbReference>
<evidence type="ECO:0000256" key="10">
    <source>
        <dbReference type="ARBA" id="ARBA00022842"/>
    </source>
</evidence>
<reference evidence="25" key="1">
    <citation type="submission" date="2025-08" db="UniProtKB">
        <authorList>
            <consortium name="RefSeq"/>
        </authorList>
    </citation>
    <scope>IDENTIFICATION</scope>
    <source>
        <tissue evidence="25">Gonad</tissue>
    </source>
</reference>
<evidence type="ECO:0000256" key="17">
    <source>
        <dbReference type="PIRSR" id="PIRSR002512-1"/>
    </source>
</evidence>
<feature type="disulfide bond" evidence="17">
    <location>
        <begin position="485"/>
        <end position="525"/>
    </location>
</feature>
<proteinExistence type="inferred from homology"/>
<dbReference type="PROSITE" id="PS52047">
    <property type="entry name" value="I_EGF_2"/>
    <property type="match status" value="2"/>
</dbReference>
<keyword evidence="16" id="KW-0325">Glycoprotein</keyword>
<feature type="disulfide bond" evidence="17">
    <location>
        <begin position="490"/>
        <end position="499"/>
    </location>
</feature>
<dbReference type="SUPFAM" id="SSF69179">
    <property type="entry name" value="Integrin domains"/>
    <property type="match status" value="1"/>
</dbReference>
<dbReference type="GO" id="GO:0005925">
    <property type="term" value="C:focal adhesion"/>
    <property type="evidence" value="ECO:0007669"/>
    <property type="project" value="TreeGrafter"/>
</dbReference>
<keyword evidence="7 20" id="KW-0732">Signal</keyword>
<dbReference type="GO" id="GO:0007160">
    <property type="term" value="P:cell-matrix adhesion"/>
    <property type="evidence" value="ECO:0007669"/>
    <property type="project" value="TreeGrafter"/>
</dbReference>
<dbReference type="InterPro" id="IPR057243">
    <property type="entry name" value="Integrin_I-EGF_CS"/>
</dbReference>
<dbReference type="Pfam" id="PF18372">
    <property type="entry name" value="I-EGF_1"/>
    <property type="match status" value="1"/>
</dbReference>
<evidence type="ECO:0000259" key="21">
    <source>
        <dbReference type="SMART" id="SM00187"/>
    </source>
</evidence>
<dbReference type="SMART" id="SM01242">
    <property type="entry name" value="Integrin_B_tail"/>
    <property type="match status" value="1"/>
</dbReference>
<evidence type="ECO:0000256" key="20">
    <source>
        <dbReference type="SAM" id="SignalP"/>
    </source>
</evidence>
<feature type="disulfide bond" evidence="17">
    <location>
        <begin position="533"/>
        <end position="568"/>
    </location>
</feature>
<dbReference type="FunFam" id="2.10.25.10:FF:000075">
    <property type="entry name" value="Integrin beta"/>
    <property type="match status" value="1"/>
</dbReference>
<dbReference type="InterPro" id="IPR013111">
    <property type="entry name" value="EGF_extracell"/>
</dbReference>
<dbReference type="PANTHER" id="PTHR10082:SF60">
    <property type="entry name" value="INTEGRIN BETA-PS"/>
    <property type="match status" value="1"/>
</dbReference>
<feature type="disulfide bond" evidence="17">
    <location>
        <begin position="476"/>
        <end position="488"/>
    </location>
</feature>
<dbReference type="OrthoDB" id="410592at2759"/>
<dbReference type="GeneID" id="109463081"/>
<feature type="domain" description="Integrin beta subunit cytoplasmic" evidence="22">
    <location>
        <begin position="752"/>
        <end position="798"/>
    </location>
</feature>
<evidence type="ECO:0000256" key="14">
    <source>
        <dbReference type="ARBA" id="ARBA00023136"/>
    </source>
</evidence>
<feature type="disulfide bond" evidence="17">
    <location>
        <begin position="594"/>
        <end position="601"/>
    </location>
</feature>
<dbReference type="Pfam" id="PF23105">
    <property type="entry name" value="EGF_integrin"/>
    <property type="match status" value="1"/>
</dbReference>
<feature type="disulfide bond" evidence="17">
    <location>
        <begin position="531"/>
        <end position="536"/>
    </location>
</feature>
<feature type="disulfide bond" evidence="17">
    <location>
        <begin position="49"/>
        <end position="59"/>
    </location>
</feature>
<dbReference type="Proteomes" id="UP000515135">
    <property type="component" value="Unplaced"/>
</dbReference>
<dbReference type="GO" id="GO:0005178">
    <property type="term" value="F:integrin binding"/>
    <property type="evidence" value="ECO:0007669"/>
    <property type="project" value="TreeGrafter"/>
</dbReference>
<feature type="disulfide bond" evidence="17">
    <location>
        <begin position="643"/>
        <end position="652"/>
    </location>
</feature>
<feature type="disulfide bond" evidence="17">
    <location>
        <begin position="538"/>
        <end position="553"/>
    </location>
</feature>
<dbReference type="GO" id="GO:0033627">
    <property type="term" value="P:cell adhesion mediated by integrin"/>
    <property type="evidence" value="ECO:0007669"/>
    <property type="project" value="TreeGrafter"/>
</dbReference>
<evidence type="ECO:0000256" key="18">
    <source>
        <dbReference type="RuleBase" id="RU000633"/>
    </source>
</evidence>
<dbReference type="InterPro" id="IPR032695">
    <property type="entry name" value="Integrin_dom_sf"/>
</dbReference>
<dbReference type="FunFam" id="2.10.25.10:FF:000155">
    <property type="entry name" value="Integrin beta"/>
    <property type="match status" value="1"/>
</dbReference>
<dbReference type="Pfam" id="PF07965">
    <property type="entry name" value="Integrin_B_tail"/>
    <property type="match status" value="1"/>
</dbReference>
<feature type="disulfide bond" evidence="17">
    <location>
        <begin position="649"/>
        <end position="723"/>
    </location>
</feature>
<evidence type="ECO:0000313" key="24">
    <source>
        <dbReference type="Proteomes" id="UP000515135"/>
    </source>
</evidence>
<dbReference type="RefSeq" id="XP_019615353.1">
    <property type="nucleotide sequence ID" value="XM_019759794.1"/>
</dbReference>
<dbReference type="GO" id="GO:0098609">
    <property type="term" value="P:cell-cell adhesion"/>
    <property type="evidence" value="ECO:0007669"/>
    <property type="project" value="TreeGrafter"/>
</dbReference>
<name>A0A6P4XTE7_BRABE</name>
<feature type="disulfide bond" evidence="17">
    <location>
        <begin position="583"/>
        <end position="592"/>
    </location>
</feature>
<dbReference type="GO" id="GO:0008305">
    <property type="term" value="C:integrin complex"/>
    <property type="evidence" value="ECO:0007669"/>
    <property type="project" value="TreeGrafter"/>
</dbReference>
<evidence type="ECO:0000256" key="12">
    <source>
        <dbReference type="ARBA" id="ARBA00022989"/>
    </source>
</evidence>
<dbReference type="GO" id="GO:0007229">
    <property type="term" value="P:integrin-mediated signaling pathway"/>
    <property type="evidence" value="ECO:0007669"/>
    <property type="project" value="UniProtKB-KW"/>
</dbReference>
<dbReference type="Pfam" id="PF00362">
    <property type="entry name" value="Integrin_beta"/>
    <property type="match status" value="1"/>
</dbReference>
<dbReference type="Gene3D" id="3.40.50.410">
    <property type="entry name" value="von Willebrand factor, type A domain"/>
    <property type="match status" value="1"/>
</dbReference>
<keyword evidence="3" id="KW-1003">Cell membrane</keyword>